<dbReference type="SUPFAM" id="SSF54862">
    <property type="entry name" value="4Fe-4S ferredoxins"/>
    <property type="match status" value="1"/>
</dbReference>
<dbReference type="PROSITE" id="PS51379">
    <property type="entry name" value="4FE4S_FER_2"/>
    <property type="match status" value="1"/>
</dbReference>
<dbReference type="Pfam" id="PF13370">
    <property type="entry name" value="Fer4_13"/>
    <property type="match status" value="1"/>
</dbReference>
<evidence type="ECO:0000313" key="10">
    <source>
        <dbReference type="EMBL" id="XDQ39782.1"/>
    </source>
</evidence>
<keyword evidence="7" id="KW-0003">3Fe-4S</keyword>
<evidence type="ECO:0000256" key="3">
    <source>
        <dbReference type="ARBA" id="ARBA00022723"/>
    </source>
</evidence>
<dbReference type="EMBL" id="CP163439">
    <property type="protein sequence ID" value="XDQ39782.1"/>
    <property type="molecule type" value="Genomic_DNA"/>
</dbReference>
<dbReference type="InterPro" id="IPR017896">
    <property type="entry name" value="4Fe4S_Fe-S-bd"/>
</dbReference>
<organism evidence="10">
    <name type="scientific">Streptomyces sp. R28</name>
    <dbReference type="NCBI Taxonomy" id="3238628"/>
    <lineage>
        <taxon>Bacteria</taxon>
        <taxon>Bacillati</taxon>
        <taxon>Actinomycetota</taxon>
        <taxon>Actinomycetes</taxon>
        <taxon>Kitasatosporales</taxon>
        <taxon>Streptomycetaceae</taxon>
        <taxon>Streptomyces</taxon>
    </lineage>
</organism>
<keyword evidence="5 8" id="KW-0408">Iron</keyword>
<dbReference type="GO" id="GO:0009055">
    <property type="term" value="F:electron transfer activity"/>
    <property type="evidence" value="ECO:0007669"/>
    <property type="project" value="UniProtKB-UniRule"/>
</dbReference>
<dbReference type="PANTHER" id="PTHR36923">
    <property type="entry name" value="FERREDOXIN"/>
    <property type="match status" value="1"/>
</dbReference>
<keyword evidence="3 8" id="KW-0479">Metal-binding</keyword>
<keyword evidence="6 8" id="KW-0411">Iron-sulfur</keyword>
<dbReference type="InterPro" id="IPR001080">
    <property type="entry name" value="3Fe4S_ferredoxin"/>
</dbReference>
<dbReference type="PANTHER" id="PTHR36923:SF3">
    <property type="entry name" value="FERREDOXIN"/>
    <property type="match status" value="1"/>
</dbReference>
<feature type="domain" description="4Fe-4S ferredoxin-type" evidence="9">
    <location>
        <begin position="2"/>
        <end position="30"/>
    </location>
</feature>
<comment type="function">
    <text evidence="8">Ferredoxins are iron-sulfur proteins that transfer electrons in a wide variety of metabolic reactions.</text>
</comment>
<evidence type="ECO:0000256" key="8">
    <source>
        <dbReference type="RuleBase" id="RU368020"/>
    </source>
</evidence>
<gene>
    <name evidence="10" type="ORF">AB5J49_44120</name>
</gene>
<dbReference type="GO" id="GO:0051538">
    <property type="term" value="F:3 iron, 4 sulfur cluster binding"/>
    <property type="evidence" value="ECO:0007669"/>
    <property type="project" value="UniProtKB-KW"/>
</dbReference>
<dbReference type="Gene3D" id="3.30.70.20">
    <property type="match status" value="1"/>
</dbReference>
<dbReference type="AlphaFoldDB" id="A0AB39QB92"/>
<evidence type="ECO:0000256" key="5">
    <source>
        <dbReference type="ARBA" id="ARBA00023004"/>
    </source>
</evidence>
<accession>A0AB39QB92</accession>
<keyword evidence="2 8" id="KW-0813">Transport</keyword>
<dbReference type="InterPro" id="IPR051269">
    <property type="entry name" value="Fe-S_cluster_ET"/>
</dbReference>
<evidence type="ECO:0000256" key="6">
    <source>
        <dbReference type="ARBA" id="ARBA00023014"/>
    </source>
</evidence>
<proteinExistence type="predicted"/>
<dbReference type="RefSeq" id="WP_345013947.1">
    <property type="nucleotide sequence ID" value="NZ_CP163439.1"/>
</dbReference>
<evidence type="ECO:0000256" key="4">
    <source>
        <dbReference type="ARBA" id="ARBA00022982"/>
    </source>
</evidence>
<evidence type="ECO:0000256" key="1">
    <source>
        <dbReference type="ARBA" id="ARBA00001927"/>
    </source>
</evidence>
<keyword evidence="4 8" id="KW-0249">Electron transport</keyword>
<protein>
    <recommendedName>
        <fullName evidence="8">Ferredoxin</fullName>
    </recommendedName>
</protein>
<evidence type="ECO:0000259" key="9">
    <source>
        <dbReference type="PROSITE" id="PS51379"/>
    </source>
</evidence>
<dbReference type="PRINTS" id="PR00352">
    <property type="entry name" value="3FE4SFRDOXIN"/>
</dbReference>
<evidence type="ECO:0000256" key="2">
    <source>
        <dbReference type="ARBA" id="ARBA00022448"/>
    </source>
</evidence>
<sequence>MTRISVDTDKCIGAAQCVLTAPEVFDQDDDGFVALLQEEPEGQEERSARMARSVCPAQAITVHE</sequence>
<evidence type="ECO:0000256" key="7">
    <source>
        <dbReference type="ARBA" id="ARBA00023291"/>
    </source>
</evidence>
<reference evidence="10" key="1">
    <citation type="submission" date="2024-07" db="EMBL/GenBank/DDBJ databases">
        <authorList>
            <person name="Yu S.T."/>
        </authorList>
    </citation>
    <scope>NUCLEOTIDE SEQUENCE</scope>
    <source>
        <strain evidence="10">R28</strain>
    </source>
</reference>
<name>A0AB39QB92_9ACTN</name>
<dbReference type="GO" id="GO:0005506">
    <property type="term" value="F:iron ion binding"/>
    <property type="evidence" value="ECO:0007669"/>
    <property type="project" value="UniProtKB-UniRule"/>
</dbReference>
<comment type="cofactor">
    <cofactor evidence="1">
        <name>[3Fe-4S] cluster</name>
        <dbReference type="ChEBI" id="CHEBI:21137"/>
    </cofactor>
</comment>